<evidence type="ECO:0000313" key="2">
    <source>
        <dbReference type="EMBL" id="MEU3786779.1"/>
    </source>
</evidence>
<evidence type="ECO:0000259" key="1">
    <source>
        <dbReference type="Pfam" id="PF21805"/>
    </source>
</evidence>
<dbReference type="Proteomes" id="UP001550739">
    <property type="component" value="Unassembled WGS sequence"/>
</dbReference>
<evidence type="ECO:0000313" key="3">
    <source>
        <dbReference type="Proteomes" id="UP001550739"/>
    </source>
</evidence>
<feature type="domain" description="Imm-5-like" evidence="1">
    <location>
        <begin position="175"/>
        <end position="303"/>
    </location>
</feature>
<organism evidence="2 3">
    <name type="scientific">Streptomyces sp. 900129855</name>
    <dbReference type="NCBI Taxonomy" id="3155129"/>
    <lineage>
        <taxon>Bacteria</taxon>
        <taxon>Bacillati</taxon>
        <taxon>Actinomycetota</taxon>
        <taxon>Actinomycetes</taxon>
        <taxon>Kitasatosporales</taxon>
        <taxon>Streptomycetaceae</taxon>
        <taxon>Streptomyces</taxon>
    </lineage>
</organism>
<protein>
    <submittedName>
        <fullName evidence="2">Immunity protein</fullName>
    </submittedName>
</protein>
<dbReference type="InterPro" id="IPR048667">
    <property type="entry name" value="Imm5-like"/>
</dbReference>
<gene>
    <name evidence="2" type="ORF">AB0E89_40695</name>
</gene>
<dbReference type="RefSeq" id="WP_361708966.1">
    <property type="nucleotide sequence ID" value="NZ_JBEZVE010000032.1"/>
</dbReference>
<proteinExistence type="predicted"/>
<accession>A0ABV2ZW32</accession>
<dbReference type="EMBL" id="JBEZVE010000032">
    <property type="protein sequence ID" value="MEU3786779.1"/>
    <property type="molecule type" value="Genomic_DNA"/>
</dbReference>
<sequence>MANSAFTQRKEERLVLPLEVRSTRDYFEREGKVLETGERLSRDDVRLRAPIVPKKFTSARQCSRSDGLPCPRTGLREPARGQVGRIARSGEQPCGGRGRVGVHERAGDRADLEPHGRHRQAHDVAPVEHQRVDAGRSGLQVFQQGGGGCGRLRVETRQELVEDGFMTGEASEIVLSKQDLREVTAFAAACAEMALEIFEADQPDDSRPRDAVGAAWEFARGGERGKSLRDTASAALKAAKSADTAAARDAAWAAMSAAGAAYLHPLAKATQVKHILGAGAYAARAAELVACDDRSVASEQLERATHHATPVVVDVLKRFPAAPGGGGRVGELIRLLDADLRSLVLIE</sequence>
<keyword evidence="3" id="KW-1185">Reference proteome</keyword>
<comment type="caution">
    <text evidence="2">The sequence shown here is derived from an EMBL/GenBank/DDBJ whole genome shotgun (WGS) entry which is preliminary data.</text>
</comment>
<dbReference type="Pfam" id="PF21805">
    <property type="entry name" value="Imm5_like"/>
    <property type="match status" value="1"/>
</dbReference>
<name>A0ABV2ZW32_9ACTN</name>
<reference evidence="2 3" key="1">
    <citation type="submission" date="2024-06" db="EMBL/GenBank/DDBJ databases">
        <title>The Natural Products Discovery Center: Release of the First 8490 Sequenced Strains for Exploring Actinobacteria Biosynthetic Diversity.</title>
        <authorList>
            <person name="Kalkreuter E."/>
            <person name="Kautsar S.A."/>
            <person name="Yang D."/>
            <person name="Bader C.D."/>
            <person name="Teijaro C.N."/>
            <person name="Fluegel L."/>
            <person name="Davis C.M."/>
            <person name="Simpson J.R."/>
            <person name="Lauterbach L."/>
            <person name="Steele A.D."/>
            <person name="Gui C."/>
            <person name="Meng S."/>
            <person name="Li G."/>
            <person name="Viehrig K."/>
            <person name="Ye F."/>
            <person name="Su P."/>
            <person name="Kiefer A.F."/>
            <person name="Nichols A."/>
            <person name="Cepeda A.J."/>
            <person name="Yan W."/>
            <person name="Fan B."/>
            <person name="Jiang Y."/>
            <person name="Adhikari A."/>
            <person name="Zheng C.-J."/>
            <person name="Schuster L."/>
            <person name="Cowan T.M."/>
            <person name="Smanski M.J."/>
            <person name="Chevrette M.G."/>
            <person name="De Carvalho L.P.S."/>
            <person name="Shen B."/>
        </authorList>
    </citation>
    <scope>NUCLEOTIDE SEQUENCE [LARGE SCALE GENOMIC DNA]</scope>
    <source>
        <strain evidence="2 3">NPDC033843</strain>
    </source>
</reference>